<evidence type="ECO:0000313" key="2">
    <source>
        <dbReference type="EMBL" id="KOH46462.1"/>
    </source>
</evidence>
<dbReference type="Proteomes" id="UP000036958">
    <property type="component" value="Unassembled WGS sequence"/>
</dbReference>
<evidence type="ECO:0000256" key="1">
    <source>
        <dbReference type="SAM" id="MobiDB-lite"/>
    </source>
</evidence>
<sequence length="38" mass="4014">MKGGQKTDKESSCPATAGSGFQPIGVQTLNRVQGDSFW</sequence>
<organism evidence="2 3">
    <name type="scientific">Sunxiuqinia dokdonensis</name>
    <dbReference type="NCBI Taxonomy" id="1409788"/>
    <lineage>
        <taxon>Bacteria</taxon>
        <taxon>Pseudomonadati</taxon>
        <taxon>Bacteroidota</taxon>
        <taxon>Bacteroidia</taxon>
        <taxon>Marinilabiliales</taxon>
        <taxon>Prolixibacteraceae</taxon>
        <taxon>Sunxiuqinia</taxon>
    </lineage>
</organism>
<proteinExistence type="predicted"/>
<dbReference type="STRING" id="1409788.NC99_07120"/>
<name>A0A0L8VE49_9BACT</name>
<feature type="region of interest" description="Disordered" evidence="1">
    <location>
        <begin position="1"/>
        <end position="23"/>
    </location>
</feature>
<dbReference type="AlphaFoldDB" id="A0A0L8VE49"/>
<protein>
    <submittedName>
        <fullName evidence="2">Uncharacterized protein</fullName>
    </submittedName>
</protein>
<dbReference type="EMBL" id="LGIA01000026">
    <property type="protein sequence ID" value="KOH46462.1"/>
    <property type="molecule type" value="Genomic_DNA"/>
</dbReference>
<evidence type="ECO:0000313" key="3">
    <source>
        <dbReference type="Proteomes" id="UP000036958"/>
    </source>
</evidence>
<gene>
    <name evidence="2" type="ORF">NC99_07120</name>
</gene>
<keyword evidence="3" id="KW-1185">Reference proteome</keyword>
<reference evidence="3" key="1">
    <citation type="submission" date="2015-07" db="EMBL/GenBank/DDBJ databases">
        <title>Genome sequencing of Sunxiuqinia dokdonensis strain SK.</title>
        <authorList>
            <person name="Ahn S."/>
            <person name="Kim B.-C."/>
        </authorList>
    </citation>
    <scope>NUCLEOTIDE SEQUENCE [LARGE SCALE GENOMIC DNA]</scope>
    <source>
        <strain evidence="3">SK</strain>
    </source>
</reference>
<accession>A0A0L8VE49</accession>
<comment type="caution">
    <text evidence="2">The sequence shown here is derived from an EMBL/GenBank/DDBJ whole genome shotgun (WGS) entry which is preliminary data.</text>
</comment>
<feature type="compositionally biased region" description="Basic and acidic residues" evidence="1">
    <location>
        <begin position="1"/>
        <end position="11"/>
    </location>
</feature>